<gene>
    <name evidence="1" type="ORF">PR048_019296</name>
</gene>
<sequence>MSRRAVETEGSRASREDLRLSFSLAHTLRIADSRRLPITNEHHILSLVDVYTRRASVLWVGFRAVVISCLRVNFLEGGQHLPQGGVFQGRGRPEGLAPAPAMWRAGNRGGGAALETLIARSKVKVKVTDIQHGGQDGRRGIVMTEYEQLRHSGLSSPCVVYCQGPVMEKGGRTGKADKELSRGVGEMTDRVENKEEAGVLLVKLRKSIQKQVSFWLTSTVCQRQPTPNKQVESLPPSPCCFVTPILFLHTVRVLDIFVVFPPRIKPRSWTIQIVGAAPSGPYRNILLGSNTLRGAGLGLWNGVAVSTAGVRKGSGQRDSGSLKGGAATASCLLPFRMPPRWLSANSLDSHLGGNGSDLWFIHPDFGFPWFTEISPGECWDESLTKAMAYSFPFLPPIPLRCANCTISNDLAVDETHKGIGDRIGIRGSHHLVKPPGCHIGCDRLCTPDRARVAERLARFLPSKVKQVQSPAGSPDFRK</sequence>
<keyword evidence="2" id="KW-1185">Reference proteome</keyword>
<reference evidence="1 2" key="1">
    <citation type="submission" date="2023-02" db="EMBL/GenBank/DDBJ databases">
        <title>LHISI_Scaffold_Assembly.</title>
        <authorList>
            <person name="Stuart O.P."/>
            <person name="Cleave R."/>
            <person name="Magrath M.J.L."/>
            <person name="Mikheyev A.S."/>
        </authorList>
    </citation>
    <scope>NUCLEOTIDE SEQUENCE [LARGE SCALE GENOMIC DNA]</scope>
    <source>
        <strain evidence="1">Daus_M_001</strain>
        <tissue evidence="1">Leg muscle</tissue>
    </source>
</reference>
<name>A0ABQ9H346_9NEOP</name>
<evidence type="ECO:0000313" key="1">
    <source>
        <dbReference type="EMBL" id="KAJ8878711.1"/>
    </source>
</evidence>
<proteinExistence type="predicted"/>
<dbReference type="Proteomes" id="UP001159363">
    <property type="component" value="Chromosome 6"/>
</dbReference>
<protein>
    <submittedName>
        <fullName evidence="1">Uncharacterized protein</fullName>
    </submittedName>
</protein>
<accession>A0ABQ9H346</accession>
<evidence type="ECO:0000313" key="2">
    <source>
        <dbReference type="Proteomes" id="UP001159363"/>
    </source>
</evidence>
<comment type="caution">
    <text evidence="1">The sequence shown here is derived from an EMBL/GenBank/DDBJ whole genome shotgun (WGS) entry which is preliminary data.</text>
</comment>
<organism evidence="1 2">
    <name type="scientific">Dryococelus australis</name>
    <dbReference type="NCBI Taxonomy" id="614101"/>
    <lineage>
        <taxon>Eukaryota</taxon>
        <taxon>Metazoa</taxon>
        <taxon>Ecdysozoa</taxon>
        <taxon>Arthropoda</taxon>
        <taxon>Hexapoda</taxon>
        <taxon>Insecta</taxon>
        <taxon>Pterygota</taxon>
        <taxon>Neoptera</taxon>
        <taxon>Polyneoptera</taxon>
        <taxon>Phasmatodea</taxon>
        <taxon>Verophasmatodea</taxon>
        <taxon>Anareolatae</taxon>
        <taxon>Phasmatidae</taxon>
        <taxon>Eurycanthinae</taxon>
        <taxon>Dryococelus</taxon>
    </lineage>
</organism>
<dbReference type="EMBL" id="JARBHB010000007">
    <property type="protein sequence ID" value="KAJ8878711.1"/>
    <property type="molecule type" value="Genomic_DNA"/>
</dbReference>